<dbReference type="GO" id="GO:0046943">
    <property type="term" value="F:carboxylic acid transmembrane transporter activity"/>
    <property type="evidence" value="ECO:0007669"/>
    <property type="project" value="TreeGrafter"/>
</dbReference>
<feature type="transmembrane region" description="Helical" evidence="5">
    <location>
        <begin position="75"/>
        <end position="94"/>
    </location>
</feature>
<dbReference type="PANTHER" id="PTHR23508">
    <property type="entry name" value="CARBOXYLIC ACID TRANSPORTER PROTEIN HOMOLOG"/>
    <property type="match status" value="1"/>
</dbReference>
<evidence type="ECO:0000256" key="4">
    <source>
        <dbReference type="ARBA" id="ARBA00023136"/>
    </source>
</evidence>
<feature type="transmembrane region" description="Helical" evidence="5">
    <location>
        <begin position="163"/>
        <end position="183"/>
    </location>
</feature>
<feature type="transmembrane region" description="Helical" evidence="5">
    <location>
        <begin position="337"/>
        <end position="364"/>
    </location>
</feature>
<evidence type="ECO:0000313" key="8">
    <source>
        <dbReference type="Proteomes" id="UP000571950"/>
    </source>
</evidence>
<dbReference type="Gene3D" id="1.20.1250.20">
    <property type="entry name" value="MFS general substrate transporter like domains"/>
    <property type="match status" value="2"/>
</dbReference>
<dbReference type="InterPro" id="IPR011701">
    <property type="entry name" value="MFS"/>
</dbReference>
<comment type="subcellular location">
    <subcellularLocation>
        <location evidence="1">Membrane</location>
        <topology evidence="1">Multi-pass membrane protein</topology>
    </subcellularLocation>
</comment>
<dbReference type="InterPro" id="IPR020846">
    <property type="entry name" value="MFS_dom"/>
</dbReference>
<proteinExistence type="predicted"/>
<evidence type="ECO:0000256" key="3">
    <source>
        <dbReference type="ARBA" id="ARBA00022989"/>
    </source>
</evidence>
<dbReference type="AlphaFoldDB" id="A0A7W6FQY1"/>
<dbReference type="RefSeq" id="WP_188072884.1">
    <property type="nucleotide sequence ID" value="NZ_BSPS01000034.1"/>
</dbReference>
<dbReference type="Pfam" id="PF07690">
    <property type="entry name" value="MFS_1"/>
    <property type="match status" value="1"/>
</dbReference>
<feature type="transmembrane region" description="Helical" evidence="5">
    <location>
        <begin position="215"/>
        <end position="237"/>
    </location>
</feature>
<feature type="transmembrane region" description="Helical" evidence="5">
    <location>
        <begin position="100"/>
        <end position="121"/>
    </location>
</feature>
<feature type="transmembrane region" description="Helical" evidence="5">
    <location>
        <begin position="249"/>
        <end position="270"/>
    </location>
</feature>
<dbReference type="PANTHER" id="PTHR23508:SF10">
    <property type="entry name" value="CARBOXYLIC ACID TRANSPORTER PROTEIN HOMOLOG"/>
    <property type="match status" value="1"/>
</dbReference>
<keyword evidence="2 5" id="KW-0812">Transmembrane</keyword>
<dbReference type="GO" id="GO:0005886">
    <property type="term" value="C:plasma membrane"/>
    <property type="evidence" value="ECO:0007669"/>
    <property type="project" value="TreeGrafter"/>
</dbReference>
<feature type="transmembrane region" description="Helical" evidence="5">
    <location>
        <begin position="7"/>
        <end position="31"/>
    </location>
</feature>
<reference evidence="7 8" key="1">
    <citation type="submission" date="2020-08" db="EMBL/GenBank/DDBJ databases">
        <title>Genomic Encyclopedia of Type Strains, Phase IV (KMG-IV): sequencing the most valuable type-strain genomes for metagenomic binning, comparative biology and taxonomic classification.</title>
        <authorList>
            <person name="Goeker M."/>
        </authorList>
    </citation>
    <scope>NUCLEOTIDE SEQUENCE [LARGE SCALE GENOMIC DNA]</scope>
    <source>
        <strain evidence="7 8">DSM 26189</strain>
    </source>
</reference>
<feature type="transmembrane region" description="Helical" evidence="5">
    <location>
        <begin position="133"/>
        <end position="157"/>
    </location>
</feature>
<dbReference type="EMBL" id="JACIDT010000011">
    <property type="protein sequence ID" value="MBB3927388.1"/>
    <property type="molecule type" value="Genomic_DNA"/>
</dbReference>
<feature type="transmembrane region" description="Helical" evidence="5">
    <location>
        <begin position="303"/>
        <end position="325"/>
    </location>
</feature>
<evidence type="ECO:0000313" key="7">
    <source>
        <dbReference type="EMBL" id="MBB3927388.1"/>
    </source>
</evidence>
<dbReference type="SUPFAM" id="SSF103473">
    <property type="entry name" value="MFS general substrate transporter"/>
    <property type="match status" value="1"/>
</dbReference>
<evidence type="ECO:0000256" key="5">
    <source>
        <dbReference type="SAM" id="Phobius"/>
    </source>
</evidence>
<feature type="transmembrane region" description="Helical" evidence="5">
    <location>
        <begin position="277"/>
        <end position="297"/>
    </location>
</feature>
<protein>
    <submittedName>
        <fullName evidence="7">MFS family permease</fullName>
    </submittedName>
</protein>
<dbReference type="InterPro" id="IPR005829">
    <property type="entry name" value="Sugar_transporter_CS"/>
</dbReference>
<evidence type="ECO:0000259" key="6">
    <source>
        <dbReference type="PROSITE" id="PS50850"/>
    </source>
</evidence>
<dbReference type="InterPro" id="IPR036259">
    <property type="entry name" value="MFS_trans_sf"/>
</dbReference>
<dbReference type="PROSITE" id="PS00216">
    <property type="entry name" value="SUGAR_TRANSPORT_1"/>
    <property type="match status" value="1"/>
</dbReference>
<feature type="domain" description="Major facilitator superfamily (MFS) profile" evidence="6">
    <location>
        <begin position="9"/>
        <end position="394"/>
    </location>
</feature>
<dbReference type="Proteomes" id="UP000571950">
    <property type="component" value="Unassembled WGS sequence"/>
</dbReference>
<keyword evidence="4 5" id="KW-0472">Membrane</keyword>
<evidence type="ECO:0000256" key="1">
    <source>
        <dbReference type="ARBA" id="ARBA00004141"/>
    </source>
</evidence>
<dbReference type="PROSITE" id="PS50850">
    <property type="entry name" value="MFS"/>
    <property type="match status" value="1"/>
</dbReference>
<sequence length="402" mass="41410">MPSTTRSLAIGGAILGNLVDGYGVVAVAFIGKAIERVWNLDPAMLGLVFASGPAGMMLGSLVISPFADRFGRRKVTLASLLLVALGMFGAAAAANVTQLLAMLLLTGLGIGGVLATLNTVVAEIAPPDRRNTVMAIFSAGYPLGSTLAGGLAIGLMMTHGWQIVFLLGGALALLVFLVNLFTLPEPAARENGAAGPRPPATMRAQLFGETQRGNTIAICLAFFLNMISFYFILLWTARLTVSLAVPEQVGATAMTIVNIGSLIGPLLFGLLADRLGLVRIASVYFLAFSLAIALFAGTTDALWTIYAASALVGLVMAGAMTSLYASTPLLFPAEVRAAGTGLAIGIGRLGATAGPILAGLALQFGAGRSGLYLLFAIPPLLVAFILLSGRIRPAVTLKPREA</sequence>
<gene>
    <name evidence="7" type="ORF">GGR43_003117</name>
</gene>
<feature type="transmembrane region" description="Helical" evidence="5">
    <location>
        <begin position="370"/>
        <end position="389"/>
    </location>
</feature>
<comment type="caution">
    <text evidence="7">The sequence shown here is derived from an EMBL/GenBank/DDBJ whole genome shotgun (WGS) entry which is preliminary data.</text>
</comment>
<keyword evidence="8" id="KW-1185">Reference proteome</keyword>
<evidence type="ECO:0000256" key="2">
    <source>
        <dbReference type="ARBA" id="ARBA00022692"/>
    </source>
</evidence>
<accession>A0A7W6FQY1</accession>
<keyword evidence="3 5" id="KW-1133">Transmembrane helix</keyword>
<name>A0A7W6FQY1_9SPHN</name>
<organism evidence="7 8">
    <name type="scientific">Sphingobium jiangsuense</name>
    <dbReference type="NCBI Taxonomy" id="870476"/>
    <lineage>
        <taxon>Bacteria</taxon>
        <taxon>Pseudomonadati</taxon>
        <taxon>Pseudomonadota</taxon>
        <taxon>Alphaproteobacteria</taxon>
        <taxon>Sphingomonadales</taxon>
        <taxon>Sphingomonadaceae</taxon>
        <taxon>Sphingobium</taxon>
    </lineage>
</organism>
<feature type="transmembrane region" description="Helical" evidence="5">
    <location>
        <begin position="43"/>
        <end position="63"/>
    </location>
</feature>